<accession>A0ABD2QQ39</accession>
<evidence type="ECO:0000256" key="7">
    <source>
        <dbReference type="ARBA" id="ARBA00023180"/>
    </source>
</evidence>
<dbReference type="InterPro" id="IPR002126">
    <property type="entry name" value="Cadherin-like_dom"/>
</dbReference>
<keyword evidence="6 9" id="KW-0472">Membrane</keyword>
<keyword evidence="7" id="KW-0325">Glycoprotein</keyword>
<dbReference type="Gene3D" id="2.60.40.60">
    <property type="entry name" value="Cadherins"/>
    <property type="match status" value="7"/>
</dbReference>
<dbReference type="CDD" id="cd11304">
    <property type="entry name" value="Cadherin_repeat"/>
    <property type="match status" value="5"/>
</dbReference>
<dbReference type="PROSITE" id="PS50268">
    <property type="entry name" value="CADHERIN_2"/>
    <property type="match status" value="7"/>
</dbReference>
<dbReference type="SMART" id="SM00112">
    <property type="entry name" value="CA"/>
    <property type="match status" value="6"/>
</dbReference>
<name>A0ABD2QQ39_9PLAT</name>
<dbReference type="GO" id="GO:0016020">
    <property type="term" value="C:membrane"/>
    <property type="evidence" value="ECO:0007669"/>
    <property type="project" value="UniProtKB-SubCell"/>
</dbReference>
<dbReference type="PRINTS" id="PR00205">
    <property type="entry name" value="CADHERIN"/>
</dbReference>
<evidence type="ECO:0000256" key="6">
    <source>
        <dbReference type="ARBA" id="ARBA00023136"/>
    </source>
</evidence>
<dbReference type="PANTHER" id="PTHR24028">
    <property type="entry name" value="CADHERIN-87A"/>
    <property type="match status" value="1"/>
</dbReference>
<feature type="domain" description="Cadherin" evidence="11">
    <location>
        <begin position="880"/>
        <end position="996"/>
    </location>
</feature>
<keyword evidence="3" id="KW-0677">Repeat</keyword>
<gene>
    <name evidence="12" type="primary">ORC2_1</name>
    <name evidence="12" type="ORF">Ciccas_000081</name>
</gene>
<dbReference type="InterPro" id="IPR050174">
    <property type="entry name" value="Protocadherin/Cadherin-CA"/>
</dbReference>
<dbReference type="InterPro" id="IPR015919">
    <property type="entry name" value="Cadherin-like_sf"/>
</dbReference>
<protein>
    <submittedName>
        <fullName evidence="12">Origin recognition complex subunit 2</fullName>
    </submittedName>
</protein>
<evidence type="ECO:0000313" key="13">
    <source>
        <dbReference type="Proteomes" id="UP001626550"/>
    </source>
</evidence>
<reference evidence="12 13" key="1">
    <citation type="submission" date="2024-11" db="EMBL/GenBank/DDBJ databases">
        <title>Adaptive evolution of stress response genes in parasites aligns with host niche diversity.</title>
        <authorList>
            <person name="Hahn C."/>
            <person name="Resl P."/>
        </authorList>
    </citation>
    <scope>NUCLEOTIDE SEQUENCE [LARGE SCALE GENOMIC DNA]</scope>
    <source>
        <strain evidence="12">EGGRZ-B1_66</strain>
        <tissue evidence="12">Body</tissue>
    </source>
</reference>
<feature type="domain" description="Cadherin" evidence="11">
    <location>
        <begin position="208"/>
        <end position="311"/>
    </location>
</feature>
<keyword evidence="13" id="KW-1185">Reference proteome</keyword>
<comment type="subcellular location">
    <subcellularLocation>
        <location evidence="1">Membrane</location>
        <topology evidence="1">Single-pass membrane protein</topology>
    </subcellularLocation>
</comment>
<comment type="caution">
    <text evidence="12">The sequence shown here is derived from an EMBL/GenBank/DDBJ whole genome shotgun (WGS) entry which is preliminary data.</text>
</comment>
<evidence type="ECO:0000256" key="4">
    <source>
        <dbReference type="ARBA" id="ARBA00022837"/>
    </source>
</evidence>
<feature type="transmembrane region" description="Helical" evidence="9">
    <location>
        <begin position="1019"/>
        <end position="1041"/>
    </location>
</feature>
<dbReference type="AlphaFoldDB" id="A0ABD2QQ39"/>
<feature type="domain" description="Cadherin" evidence="11">
    <location>
        <begin position="618"/>
        <end position="736"/>
    </location>
</feature>
<dbReference type="PANTHER" id="PTHR24028:SF146">
    <property type="entry name" value="CADHERIN 96CB, ISOFORM D-RELATED"/>
    <property type="match status" value="1"/>
</dbReference>
<keyword evidence="4 8" id="KW-0106">Calcium</keyword>
<dbReference type="GO" id="GO:0005509">
    <property type="term" value="F:calcium ion binding"/>
    <property type="evidence" value="ECO:0007669"/>
    <property type="project" value="UniProtKB-UniRule"/>
</dbReference>
<feature type="domain" description="Cadherin" evidence="11">
    <location>
        <begin position="312"/>
        <end position="466"/>
    </location>
</feature>
<evidence type="ECO:0000256" key="8">
    <source>
        <dbReference type="PROSITE-ProRule" id="PRU00043"/>
    </source>
</evidence>
<dbReference type="Proteomes" id="UP001626550">
    <property type="component" value="Unassembled WGS sequence"/>
</dbReference>
<feature type="domain" description="Cadherin" evidence="11">
    <location>
        <begin position="737"/>
        <end position="861"/>
    </location>
</feature>
<feature type="domain" description="Cadherin" evidence="11">
    <location>
        <begin position="17"/>
        <end position="165"/>
    </location>
</feature>
<dbReference type="SUPFAM" id="SSF49313">
    <property type="entry name" value="Cadherin-like"/>
    <property type="match status" value="5"/>
</dbReference>
<keyword evidence="2 9" id="KW-0812">Transmembrane</keyword>
<evidence type="ECO:0000256" key="9">
    <source>
        <dbReference type="SAM" id="Phobius"/>
    </source>
</evidence>
<evidence type="ECO:0000256" key="3">
    <source>
        <dbReference type="ARBA" id="ARBA00022737"/>
    </source>
</evidence>
<feature type="signal peptide" evidence="10">
    <location>
        <begin position="1"/>
        <end position="16"/>
    </location>
</feature>
<evidence type="ECO:0000256" key="2">
    <source>
        <dbReference type="ARBA" id="ARBA00022692"/>
    </source>
</evidence>
<dbReference type="EMBL" id="JBJKFK010000004">
    <property type="protein sequence ID" value="KAL3321247.1"/>
    <property type="molecule type" value="Genomic_DNA"/>
</dbReference>
<keyword evidence="10" id="KW-0732">Signal</keyword>
<evidence type="ECO:0000259" key="11">
    <source>
        <dbReference type="PROSITE" id="PS50268"/>
    </source>
</evidence>
<evidence type="ECO:0000256" key="10">
    <source>
        <dbReference type="SAM" id="SignalP"/>
    </source>
</evidence>
<keyword evidence="5 9" id="KW-1133">Transmembrane helix</keyword>
<feature type="chain" id="PRO_5044772412" evidence="10">
    <location>
        <begin position="17"/>
        <end position="1092"/>
    </location>
</feature>
<feature type="domain" description="Cadherin" evidence="11">
    <location>
        <begin position="498"/>
        <end position="617"/>
    </location>
</feature>
<sequence length="1092" mass="121961">MNIFCLLLLLLPTSRGASQGPVFRLKEKSPEGFVVVENLGQFLGNGLPSTSSDKTTQVLAIGNIETPGADFFKIDRDTGNLVVKVPPDRDAICSSTKKQSYTAIDRADNTIELVPKQTSYGINAAFEVDDSCPIKLSIFHGPQSDPQHDVIIILLEDINDHVPNFDHVSANDKSARIPFEYEVHVKELRSTMGDAASELAKIRIPLPTAKDSDSGSNGIVYYRLEGPDSYLFKLSAIMQEGQDLNLFLIPKLVHNSYLSGEENQLSRILDRETREEYRMILVVEDGGTPPKSGRLNIRLVIDDINDSRPTFLQDRYAAGMSEDDPSGHAVLHFAAVDHDSYKDNKMVNFRIPQAKLDSNDDTLNAISQRAAFNLFELEVDHPNLRSAYDTKNITKGKLLIRKLSVEDRVKAVKEAIANAKSTQTLEGIERIFSFCIEAYDHGSPELSSITQVEISIKSVNSEKPTIVIYYINKQEPDDPRLSKLGQVWGIVNENQDRIMLAQVTVIDPDAINTAPSDDLRCVVSDDRFSLEEIVSASSQHSSKQGIRKMFKLMSITRLDRENVAGGTQLSGQLVQDRFQFVIKCVDNFHALLPGGQKTSTAEVRVQIGDHNDNSPKFERPKYVFRVLENRPDLTRSFDGGYSERFYLGSVHAIDLDSGENSQLEYKLTTNTHGALEIDPKNGSLYVIRPFDRELIPQVELQVLAIDNPKDNLGVRLTGSASVVVHVDDANDCVPQFRQSSYHFYVPENKDMLKIGQVIADDNDENEAGRLSYRLSAPQGNGLASIGNYFQVDSQTGIIRLRKRLDREERLNYEFNVLAIDNPQASFTNSEKVIDKDILKQNTGTTTVLVTVTDDNDNPPQISSPRNQEEFFVPVSQLNAGTTIFNIKASDADFEDNAIIKYSIIPIGITGPAKHSNSSKNETDEKSDMHVSGEFPINCDELIGTCYLNRSIPTDFDLPVTYTFRVKAYDLGRTTSLNTSVIVKVTLGAEDPKSSGFSLGSGNGFFTDPNGRNRWNGRSMMVIIAAAFVLLLLFAVFLLLLLRFRGNFMQTFLFPSRHRRPRKDEGYTSGECQIRCFITFAMSHRKREDNLIV</sequence>
<evidence type="ECO:0000256" key="5">
    <source>
        <dbReference type="ARBA" id="ARBA00022989"/>
    </source>
</evidence>
<dbReference type="Pfam" id="PF00028">
    <property type="entry name" value="Cadherin"/>
    <property type="match status" value="2"/>
</dbReference>
<proteinExistence type="predicted"/>
<evidence type="ECO:0000256" key="1">
    <source>
        <dbReference type="ARBA" id="ARBA00004167"/>
    </source>
</evidence>
<evidence type="ECO:0000313" key="12">
    <source>
        <dbReference type="EMBL" id="KAL3321247.1"/>
    </source>
</evidence>
<dbReference type="InterPro" id="IPR020894">
    <property type="entry name" value="Cadherin_CS"/>
</dbReference>
<dbReference type="PROSITE" id="PS00232">
    <property type="entry name" value="CADHERIN_1"/>
    <property type="match status" value="2"/>
</dbReference>
<organism evidence="12 13">
    <name type="scientific">Cichlidogyrus casuarinus</name>
    <dbReference type="NCBI Taxonomy" id="1844966"/>
    <lineage>
        <taxon>Eukaryota</taxon>
        <taxon>Metazoa</taxon>
        <taxon>Spiralia</taxon>
        <taxon>Lophotrochozoa</taxon>
        <taxon>Platyhelminthes</taxon>
        <taxon>Monogenea</taxon>
        <taxon>Monopisthocotylea</taxon>
        <taxon>Dactylogyridea</taxon>
        <taxon>Ancyrocephalidae</taxon>
        <taxon>Cichlidogyrus</taxon>
    </lineage>
</organism>